<keyword evidence="3" id="KW-0479">Metal-binding</keyword>
<keyword evidence="8" id="KW-1185">Reference proteome</keyword>
<evidence type="ECO:0000313" key="7">
    <source>
        <dbReference type="EMBL" id="MBE9215058.1"/>
    </source>
</evidence>
<accession>A0A8J7F5V6</accession>
<evidence type="ECO:0000256" key="4">
    <source>
        <dbReference type="ARBA" id="ARBA00023002"/>
    </source>
</evidence>
<dbReference type="Proteomes" id="UP000620559">
    <property type="component" value="Unassembled WGS sequence"/>
</dbReference>
<comment type="caution">
    <text evidence="7">The sequence shown here is derived from an EMBL/GenBank/DDBJ whole genome shotgun (WGS) entry which is preliminary data.</text>
</comment>
<evidence type="ECO:0008006" key="9">
    <source>
        <dbReference type="Google" id="ProtNLM"/>
    </source>
</evidence>
<protein>
    <recommendedName>
        <fullName evidence="9">Cytochrome P450</fullName>
    </recommendedName>
</protein>
<keyword evidence="6" id="KW-0503">Monooxygenase</keyword>
<dbReference type="InterPro" id="IPR036396">
    <property type="entry name" value="Cyt_P450_sf"/>
</dbReference>
<dbReference type="EMBL" id="JADEWL010000084">
    <property type="protein sequence ID" value="MBE9215058.1"/>
    <property type="molecule type" value="Genomic_DNA"/>
</dbReference>
<dbReference type="GO" id="GO:0016125">
    <property type="term" value="P:sterol metabolic process"/>
    <property type="evidence" value="ECO:0007669"/>
    <property type="project" value="TreeGrafter"/>
</dbReference>
<evidence type="ECO:0000256" key="5">
    <source>
        <dbReference type="ARBA" id="ARBA00023004"/>
    </source>
</evidence>
<reference evidence="7" key="1">
    <citation type="submission" date="2020-10" db="EMBL/GenBank/DDBJ databases">
        <authorList>
            <person name="Castelo-Branco R."/>
            <person name="Eusebio N."/>
            <person name="Adriana R."/>
            <person name="Vieira A."/>
            <person name="Brugerolle De Fraissinette N."/>
            <person name="Rezende De Castro R."/>
            <person name="Schneider M.P."/>
            <person name="Vasconcelos V."/>
            <person name="Leao P.N."/>
        </authorList>
    </citation>
    <scope>NUCLEOTIDE SEQUENCE</scope>
    <source>
        <strain evidence="7">LEGE 06105</strain>
    </source>
</reference>
<dbReference type="GO" id="GO:0004497">
    <property type="term" value="F:monooxygenase activity"/>
    <property type="evidence" value="ECO:0007669"/>
    <property type="project" value="UniProtKB-KW"/>
</dbReference>
<dbReference type="PANTHER" id="PTHR24286:SF384">
    <property type="entry name" value="P450, PUTATIVE (EUROFUNG)-RELATED"/>
    <property type="match status" value="1"/>
</dbReference>
<dbReference type="GO" id="GO:0020037">
    <property type="term" value="F:heme binding"/>
    <property type="evidence" value="ECO:0007669"/>
    <property type="project" value="InterPro"/>
</dbReference>
<dbReference type="RefSeq" id="WP_193923039.1">
    <property type="nucleotide sequence ID" value="NZ_JADEWL010000084.1"/>
</dbReference>
<name>A0A8J7F5V6_9CYAN</name>
<comment type="similarity">
    <text evidence="1">Belongs to the cytochrome P450 family.</text>
</comment>
<keyword evidence="2" id="KW-0349">Heme</keyword>
<evidence type="ECO:0000313" key="8">
    <source>
        <dbReference type="Proteomes" id="UP000620559"/>
    </source>
</evidence>
<keyword evidence="4" id="KW-0560">Oxidoreductase</keyword>
<gene>
    <name evidence="7" type="ORF">IQ247_20725</name>
</gene>
<evidence type="ECO:0000256" key="2">
    <source>
        <dbReference type="ARBA" id="ARBA00022617"/>
    </source>
</evidence>
<keyword evidence="5" id="KW-0408">Iron</keyword>
<dbReference type="PANTHER" id="PTHR24286">
    <property type="entry name" value="CYTOCHROME P450 26"/>
    <property type="match status" value="1"/>
</dbReference>
<dbReference type="GO" id="GO:0005506">
    <property type="term" value="F:iron ion binding"/>
    <property type="evidence" value="ECO:0007669"/>
    <property type="project" value="InterPro"/>
</dbReference>
<evidence type="ECO:0000256" key="3">
    <source>
        <dbReference type="ARBA" id="ARBA00022723"/>
    </source>
</evidence>
<dbReference type="Gene3D" id="1.10.630.10">
    <property type="entry name" value="Cytochrome P450"/>
    <property type="match status" value="1"/>
</dbReference>
<evidence type="ECO:0000256" key="6">
    <source>
        <dbReference type="ARBA" id="ARBA00023033"/>
    </source>
</evidence>
<sequence>MTTTNPKILPLPPGKFGLPIIGETISFLKDSDFTDKRYEKYGSIFKTRLFANPTIVMIGSEANRFLFTNDKVKFSRLNS</sequence>
<dbReference type="AlphaFoldDB" id="A0A8J7F5V6"/>
<dbReference type="SUPFAM" id="SSF48264">
    <property type="entry name" value="Cytochrome P450"/>
    <property type="match status" value="1"/>
</dbReference>
<proteinExistence type="inferred from homology"/>
<evidence type="ECO:0000256" key="1">
    <source>
        <dbReference type="ARBA" id="ARBA00010617"/>
    </source>
</evidence>
<dbReference type="GO" id="GO:0016705">
    <property type="term" value="F:oxidoreductase activity, acting on paired donors, with incorporation or reduction of molecular oxygen"/>
    <property type="evidence" value="ECO:0007669"/>
    <property type="project" value="InterPro"/>
</dbReference>
<organism evidence="7 8">
    <name type="scientific">Plectonema cf. radiosum LEGE 06105</name>
    <dbReference type="NCBI Taxonomy" id="945769"/>
    <lineage>
        <taxon>Bacteria</taxon>
        <taxon>Bacillati</taxon>
        <taxon>Cyanobacteriota</taxon>
        <taxon>Cyanophyceae</taxon>
        <taxon>Oscillatoriophycideae</taxon>
        <taxon>Oscillatoriales</taxon>
        <taxon>Microcoleaceae</taxon>
        <taxon>Plectonema</taxon>
    </lineage>
</organism>